<sequence>MQIFTTFACITLICHLEPILATPVPLEKLTGHEQSTHEHHHVFLWKRDFGGGPQSFIIILIATLVSIIVVCKVTRCALRANRVREQEAPAQAARTAAANSLNTALVPSYTPVALSDAPPPYTALAAAIASGDISQQNAVASQNNGDVRV</sequence>
<feature type="transmembrane region" description="Helical" evidence="1">
    <location>
        <begin position="55"/>
        <end position="74"/>
    </location>
</feature>
<keyword evidence="1" id="KW-1133">Transmembrane helix</keyword>
<reference evidence="3 4" key="1">
    <citation type="journal article" date="2015" name="Genome Biol. Evol.">
        <title>Phylogenomic analyses indicate that early fungi evolved digesting cell walls of algal ancestors of land plants.</title>
        <authorList>
            <person name="Chang Y."/>
            <person name="Wang S."/>
            <person name="Sekimoto S."/>
            <person name="Aerts A.L."/>
            <person name="Choi C."/>
            <person name="Clum A."/>
            <person name="LaButti K.M."/>
            <person name="Lindquist E.A."/>
            <person name="Yee Ngan C."/>
            <person name="Ohm R.A."/>
            <person name="Salamov A.A."/>
            <person name="Grigoriev I.V."/>
            <person name="Spatafora J.W."/>
            <person name="Berbee M.L."/>
        </authorList>
    </citation>
    <scope>NUCLEOTIDE SEQUENCE [LARGE SCALE GENOMIC DNA]</scope>
    <source>
        <strain evidence="3 4">JEL478</strain>
    </source>
</reference>
<proteinExistence type="predicted"/>
<keyword evidence="4" id="KW-1185">Reference proteome</keyword>
<gene>
    <name evidence="3" type="ORF">M427DRAFT_55180</name>
</gene>
<keyword evidence="2" id="KW-0732">Signal</keyword>
<name>A0A139AJ73_GONPJ</name>
<feature type="signal peptide" evidence="2">
    <location>
        <begin position="1"/>
        <end position="21"/>
    </location>
</feature>
<feature type="chain" id="PRO_5007296242" evidence="2">
    <location>
        <begin position="22"/>
        <end position="149"/>
    </location>
</feature>
<keyword evidence="1" id="KW-0812">Transmembrane</keyword>
<dbReference type="Proteomes" id="UP000070544">
    <property type="component" value="Unassembled WGS sequence"/>
</dbReference>
<evidence type="ECO:0000313" key="4">
    <source>
        <dbReference type="Proteomes" id="UP000070544"/>
    </source>
</evidence>
<organism evidence="3 4">
    <name type="scientific">Gonapodya prolifera (strain JEL478)</name>
    <name type="common">Monoblepharis prolifera</name>
    <dbReference type="NCBI Taxonomy" id="1344416"/>
    <lineage>
        <taxon>Eukaryota</taxon>
        <taxon>Fungi</taxon>
        <taxon>Fungi incertae sedis</taxon>
        <taxon>Chytridiomycota</taxon>
        <taxon>Chytridiomycota incertae sedis</taxon>
        <taxon>Monoblepharidomycetes</taxon>
        <taxon>Monoblepharidales</taxon>
        <taxon>Gonapodyaceae</taxon>
        <taxon>Gonapodya</taxon>
    </lineage>
</organism>
<keyword evidence="1" id="KW-0472">Membrane</keyword>
<evidence type="ECO:0000256" key="1">
    <source>
        <dbReference type="SAM" id="Phobius"/>
    </source>
</evidence>
<dbReference type="AlphaFoldDB" id="A0A139AJ73"/>
<dbReference type="EMBL" id="KQ965750">
    <property type="protein sequence ID" value="KXS16840.1"/>
    <property type="molecule type" value="Genomic_DNA"/>
</dbReference>
<accession>A0A139AJ73</accession>
<protein>
    <submittedName>
        <fullName evidence="3">Uncharacterized protein</fullName>
    </submittedName>
</protein>
<evidence type="ECO:0000256" key="2">
    <source>
        <dbReference type="SAM" id="SignalP"/>
    </source>
</evidence>
<evidence type="ECO:0000313" key="3">
    <source>
        <dbReference type="EMBL" id="KXS16840.1"/>
    </source>
</evidence>